<dbReference type="Proteomes" id="UP000659654">
    <property type="component" value="Unassembled WGS sequence"/>
</dbReference>
<organism evidence="12 14">
    <name type="scientific">Bursaphelenchus xylophilus</name>
    <name type="common">Pinewood nematode worm</name>
    <name type="synonym">Aphelenchoides xylophilus</name>
    <dbReference type="NCBI Taxonomy" id="6326"/>
    <lineage>
        <taxon>Eukaryota</taxon>
        <taxon>Metazoa</taxon>
        <taxon>Ecdysozoa</taxon>
        <taxon>Nematoda</taxon>
        <taxon>Chromadorea</taxon>
        <taxon>Rhabditida</taxon>
        <taxon>Tylenchina</taxon>
        <taxon>Tylenchomorpha</taxon>
        <taxon>Aphelenchoidea</taxon>
        <taxon>Aphelenchoididae</taxon>
        <taxon>Bursaphelenchus</taxon>
    </lineage>
</organism>
<dbReference type="GO" id="GO:0031080">
    <property type="term" value="C:nuclear pore outer ring"/>
    <property type="evidence" value="ECO:0007669"/>
    <property type="project" value="TreeGrafter"/>
</dbReference>
<keyword evidence="4 9" id="KW-0509">mRNA transport</keyword>
<reference evidence="14" key="1">
    <citation type="submission" date="2016-11" db="UniProtKB">
        <authorList>
            <consortium name="WormBaseParasite"/>
        </authorList>
    </citation>
    <scope>IDENTIFICATION</scope>
</reference>
<comment type="subunit">
    <text evidence="9">Component of the nuclear pore complex (NPC).</text>
</comment>
<dbReference type="Proteomes" id="UP000095284">
    <property type="component" value="Unplaced"/>
</dbReference>
<name>A0A1I7SW52_BURXY</name>
<dbReference type="PANTHER" id="PTHR13373">
    <property type="entry name" value="FROUNT PROTEIN-RELATED"/>
    <property type="match status" value="1"/>
</dbReference>
<gene>
    <name evidence="10" type="ORF">BXYJ_LOCUS4379</name>
</gene>
<dbReference type="GO" id="GO:0006406">
    <property type="term" value="P:mRNA export from nucleus"/>
    <property type="evidence" value="ECO:0007669"/>
    <property type="project" value="TreeGrafter"/>
</dbReference>
<comment type="function">
    <text evidence="9">Functions as a component of the nuclear pore complex (NPC).</text>
</comment>
<dbReference type="GO" id="GO:0006606">
    <property type="term" value="P:protein import into nucleus"/>
    <property type="evidence" value="ECO:0007669"/>
    <property type="project" value="TreeGrafter"/>
</dbReference>
<evidence type="ECO:0000256" key="5">
    <source>
        <dbReference type="ARBA" id="ARBA00022927"/>
    </source>
</evidence>
<reference evidence="11" key="2">
    <citation type="submission" date="2020-08" db="EMBL/GenBank/DDBJ databases">
        <authorList>
            <person name="Kikuchi T."/>
        </authorList>
    </citation>
    <scope>NUCLEOTIDE SEQUENCE</scope>
    <source>
        <strain evidence="10">Ka4C1</strain>
    </source>
</reference>
<dbReference type="WBParaSite" id="BXY_1728200.1">
    <property type="protein sequence ID" value="BXY_1728200.1"/>
    <property type="gene ID" value="BXY_1728200"/>
</dbReference>
<comment type="subcellular location">
    <subcellularLocation>
        <location evidence="1 9">Nucleus</location>
        <location evidence="1 9">Nuclear pore complex</location>
    </subcellularLocation>
</comment>
<evidence type="ECO:0000256" key="4">
    <source>
        <dbReference type="ARBA" id="ARBA00022816"/>
    </source>
</evidence>
<comment type="similarity">
    <text evidence="2 9">Belongs to the nucleoporin Nup85 family.</text>
</comment>
<evidence type="ECO:0000256" key="8">
    <source>
        <dbReference type="ARBA" id="ARBA00023242"/>
    </source>
</evidence>
<proteinExistence type="inferred from homology"/>
<dbReference type="PANTHER" id="PTHR13373:SF21">
    <property type="entry name" value="NUCLEAR PORE COMPLEX PROTEIN NUP85"/>
    <property type="match status" value="1"/>
</dbReference>
<dbReference type="AlphaFoldDB" id="A0A1I7SW52"/>
<keyword evidence="3 9" id="KW-0813">Transport</keyword>
<evidence type="ECO:0000256" key="6">
    <source>
        <dbReference type="ARBA" id="ARBA00023010"/>
    </source>
</evidence>
<dbReference type="GO" id="GO:0031965">
    <property type="term" value="C:nuclear membrane"/>
    <property type="evidence" value="ECO:0007669"/>
    <property type="project" value="UniProtKB-UniRule"/>
</dbReference>
<dbReference type="EMBL" id="CAJFDI010000002">
    <property type="protein sequence ID" value="CAD5216137.1"/>
    <property type="molecule type" value="Genomic_DNA"/>
</dbReference>
<protein>
    <recommendedName>
        <fullName evidence="9">Nuclear pore complex protein Nup85</fullName>
    </recommendedName>
</protein>
<dbReference type="OrthoDB" id="17644at2759"/>
<evidence type="ECO:0000256" key="2">
    <source>
        <dbReference type="ARBA" id="ARBA00005573"/>
    </source>
</evidence>
<keyword evidence="7 9" id="KW-0906">Nuclear pore complex</keyword>
<dbReference type="InterPro" id="IPR011502">
    <property type="entry name" value="Nucleoporin_Nup85"/>
</dbReference>
<evidence type="ECO:0000313" key="14">
    <source>
        <dbReference type="WBParaSite" id="BXY_1728200.1"/>
    </source>
</evidence>
<evidence type="ECO:0000256" key="7">
    <source>
        <dbReference type="ARBA" id="ARBA00023132"/>
    </source>
</evidence>
<accession>A0A1I7SW52</accession>
<sequence>MDIHIEGPETFKYNVPQRSQAFLKANASNSTFLDSLLTRKLIYQFHRIFCETQEISSEHGEILPLELTVELSARYRDSIRDVVARLKAKSDLPFEEKRLRMELESADVLWSLVEFVYFRPKDSLIVKDLMEWASYLMGESAKSRVSEVLESVERPDLHPSYVNALFYSVFQADFTTAQTLLRNNSRYSTDLKLQQMTYFMEAFSLVFENPDFSPEEFVEAQRKVREAVRANSFADSDLFQTISGVLLGKAESYVQVTQHCFDSWYELLPAYVLFSTPACDLDNVANVAKTIYEALSNPSLSQVEQLSTPLDKLIFSVLSKRCQEMLLEICRSSGFWWFPVHLCDIFQKHDPYTMNALAELVDPLCNQFDENGQRQQTELSVRSKLLIDYGDSLLYSDYWNLAPDYLFYCGTEFPKDFLDDKVEKLTFTSFKKADWFWNLALRLDLPKTKVSISREMIQTYSSKKSFNEALCWALKSQQNELIEEVSNLLLENVTADSVTNLRIFDAPPDAFYQYPTLMLLQRFYQFRRCLLDGQAKEAATRLYELVRFGTAPIHFQLILFDQMSKLLDPAANEFLDLPQLNQESIMDLMRAVNIFLVQNDIINPKKNADNDFDQAELVTKVGQLRHSLCNALSMKLH</sequence>
<keyword evidence="9" id="KW-0472">Membrane</keyword>
<dbReference type="GO" id="GO:0017056">
    <property type="term" value="F:structural constituent of nuclear pore"/>
    <property type="evidence" value="ECO:0007669"/>
    <property type="project" value="TreeGrafter"/>
</dbReference>
<dbReference type="eggNOG" id="KOG2271">
    <property type="taxonomic scope" value="Eukaryota"/>
</dbReference>
<dbReference type="Proteomes" id="UP000582659">
    <property type="component" value="Unassembled WGS sequence"/>
</dbReference>
<dbReference type="EMBL" id="CAJFCV020000002">
    <property type="protein sequence ID" value="CAG9098829.1"/>
    <property type="molecule type" value="Genomic_DNA"/>
</dbReference>
<dbReference type="Pfam" id="PF07575">
    <property type="entry name" value="Nucleopor_Nup85"/>
    <property type="match status" value="1"/>
</dbReference>
<evidence type="ECO:0000313" key="12">
    <source>
        <dbReference type="Proteomes" id="UP000095284"/>
    </source>
</evidence>
<dbReference type="GO" id="GO:0045893">
    <property type="term" value="P:positive regulation of DNA-templated transcription"/>
    <property type="evidence" value="ECO:0007669"/>
    <property type="project" value="TreeGrafter"/>
</dbReference>
<evidence type="ECO:0000313" key="13">
    <source>
        <dbReference type="Proteomes" id="UP000659654"/>
    </source>
</evidence>
<keyword evidence="8 9" id="KW-0539">Nucleus</keyword>
<evidence type="ECO:0000256" key="3">
    <source>
        <dbReference type="ARBA" id="ARBA00022448"/>
    </source>
</evidence>
<dbReference type="SMR" id="A0A1I7SW52"/>
<evidence type="ECO:0000313" key="10">
    <source>
        <dbReference type="EMBL" id="CAD5216137.1"/>
    </source>
</evidence>
<keyword evidence="5 9" id="KW-0653">Protein transport</keyword>
<evidence type="ECO:0000313" key="11">
    <source>
        <dbReference type="EMBL" id="CAG9098829.1"/>
    </source>
</evidence>
<evidence type="ECO:0000256" key="1">
    <source>
        <dbReference type="ARBA" id="ARBA00004567"/>
    </source>
</evidence>
<keyword evidence="6 9" id="KW-0811">Translocation</keyword>
<keyword evidence="13" id="KW-1185">Reference proteome</keyword>
<evidence type="ECO:0000256" key="9">
    <source>
        <dbReference type="RuleBase" id="RU365073"/>
    </source>
</evidence>